<accession>A0A9W9YGD3</accession>
<name>A0A9W9YGD3_9CNID</name>
<dbReference type="OrthoDB" id="1936208at2759"/>
<evidence type="ECO:0000256" key="1">
    <source>
        <dbReference type="SAM" id="Phobius"/>
    </source>
</evidence>
<reference evidence="2" key="1">
    <citation type="submission" date="2023-01" db="EMBL/GenBank/DDBJ databases">
        <title>Genome assembly of the deep-sea coral Lophelia pertusa.</title>
        <authorList>
            <person name="Herrera S."/>
            <person name="Cordes E."/>
        </authorList>
    </citation>
    <scope>NUCLEOTIDE SEQUENCE</scope>
    <source>
        <strain evidence="2">USNM1676648</strain>
        <tissue evidence="2">Polyp</tissue>
    </source>
</reference>
<dbReference type="AlphaFoldDB" id="A0A9W9YGD3"/>
<keyword evidence="3" id="KW-1185">Reference proteome</keyword>
<feature type="transmembrane region" description="Helical" evidence="1">
    <location>
        <begin position="133"/>
        <end position="155"/>
    </location>
</feature>
<dbReference type="PANTHER" id="PTHR23302:SF43">
    <property type="entry name" value="TMC DOMAIN-CONTAINING PROTEIN"/>
    <property type="match status" value="1"/>
</dbReference>
<keyword evidence="1" id="KW-1133">Transmembrane helix</keyword>
<evidence type="ECO:0000313" key="3">
    <source>
        <dbReference type="Proteomes" id="UP001163046"/>
    </source>
</evidence>
<sequence>MCIYRENVAESAVRRGKNKRISAWTNFKLTVAMGWQHFKDGAKEILYSVDLWRSHLKLIHGMFGSGVMSYFVSFSCSYPKIIHDQSTRLNNASFTGWELLTGEGWFTTTELYYGSYTSEKIDNIDGLKYNMPLAYLLVGGGYLLLCLIMLVYSMANSYRENYIYSGDEFSFFISKAFCSWDYGITDKSAALLKQKSIFNELQVKGWQNTLQ</sequence>
<dbReference type="InterPro" id="IPR038900">
    <property type="entry name" value="TMC"/>
</dbReference>
<gene>
    <name evidence="2" type="primary">TMC5_2</name>
    <name evidence="2" type="ORF">OS493_003035</name>
</gene>
<dbReference type="Proteomes" id="UP001163046">
    <property type="component" value="Unassembled WGS sequence"/>
</dbReference>
<evidence type="ECO:0000313" key="2">
    <source>
        <dbReference type="EMBL" id="KAJ7340302.1"/>
    </source>
</evidence>
<keyword evidence="1 2" id="KW-0812">Transmembrane</keyword>
<dbReference type="PANTHER" id="PTHR23302">
    <property type="entry name" value="TRANSMEMBRANE CHANNEL-RELATED"/>
    <property type="match status" value="1"/>
</dbReference>
<protein>
    <submittedName>
        <fullName evidence="2">Transmembrane channel-like protein 5</fullName>
    </submittedName>
</protein>
<dbReference type="GO" id="GO:0005886">
    <property type="term" value="C:plasma membrane"/>
    <property type="evidence" value="ECO:0007669"/>
    <property type="project" value="InterPro"/>
</dbReference>
<organism evidence="2 3">
    <name type="scientific">Desmophyllum pertusum</name>
    <dbReference type="NCBI Taxonomy" id="174260"/>
    <lineage>
        <taxon>Eukaryota</taxon>
        <taxon>Metazoa</taxon>
        <taxon>Cnidaria</taxon>
        <taxon>Anthozoa</taxon>
        <taxon>Hexacorallia</taxon>
        <taxon>Scleractinia</taxon>
        <taxon>Caryophylliina</taxon>
        <taxon>Caryophylliidae</taxon>
        <taxon>Desmophyllum</taxon>
    </lineage>
</organism>
<dbReference type="GO" id="GO:0008381">
    <property type="term" value="F:mechanosensitive monoatomic ion channel activity"/>
    <property type="evidence" value="ECO:0007669"/>
    <property type="project" value="TreeGrafter"/>
</dbReference>
<keyword evidence="1" id="KW-0472">Membrane</keyword>
<dbReference type="EMBL" id="MU827778">
    <property type="protein sequence ID" value="KAJ7340302.1"/>
    <property type="molecule type" value="Genomic_DNA"/>
</dbReference>
<comment type="caution">
    <text evidence="2">The sequence shown here is derived from an EMBL/GenBank/DDBJ whole genome shotgun (WGS) entry which is preliminary data.</text>
</comment>
<proteinExistence type="predicted"/>